<feature type="compositionally biased region" description="Low complexity" evidence="1">
    <location>
        <begin position="156"/>
        <end position="166"/>
    </location>
</feature>
<name>A0ABQ7NK94_BRACM</name>
<gene>
    <name evidence="3" type="primary">A02g510130.1_BraROA</name>
    <name evidence="3" type="ORF">IGI04_007639</name>
</gene>
<feature type="compositionally biased region" description="Basic residues" evidence="1">
    <location>
        <begin position="177"/>
        <end position="188"/>
    </location>
</feature>
<comment type="caution">
    <text evidence="3">The sequence shown here is derived from an EMBL/GenBank/DDBJ whole genome shotgun (WGS) entry which is preliminary data.</text>
</comment>
<dbReference type="Pfam" id="PF20167">
    <property type="entry name" value="Transposase_32"/>
    <property type="match status" value="1"/>
</dbReference>
<sequence>MARSVCEIPVQSGYELMTWRHRLRRSLLWEGKAIMCNLAFMQDWVSTEEESMSHTNCDMSLSDDDDSSEELSCTNPITATTPDETPEIDDQILPSSVTVHKNHSPEDVIGGVLDDRLKRYLTTKGFQLMRHTPNQETPKLSLISTSNMQPRRSSRLRQSLENQSSLPSPINPESSSHQRKYSRKRLRRPTPATPPPPEPEVESLSEDNTNDDESDASLEEAASDDSQDEQPDEFLPKGPRYEESRQDFQTLIQANPALLRPSRAPINSRFATVEATERYRDPKNRKFLVQYRLPLDEENLQDVKKVIVDSGLIYTVIDSDPFKPSVIRQFIANLVDAEPREDGVAVYVKGSLVNFSPSLINSLYLIPSCEEDPDWSTYNMDRVCTFLTNKRIRRWEDMSSKFLTATNQVLYKLVCANWIPTTSYTAMNPERLRFIYMLYHDRKFDFGKLVYNQIMAMAENTRTERTRRIIFLNLIQQVLLFQRNVPPDSDDEEFTGMPKKVVKDKKAGLGSGTESRSPNLEEDIEHAIAGLKAISMRLRRGEYPHQQQNEDSDGGSD</sequence>
<evidence type="ECO:0000259" key="2">
    <source>
        <dbReference type="Pfam" id="PF20167"/>
    </source>
</evidence>
<keyword evidence="4" id="KW-1185">Reference proteome</keyword>
<proteinExistence type="predicted"/>
<feature type="compositionally biased region" description="Acidic residues" evidence="1">
    <location>
        <begin position="199"/>
        <end position="232"/>
    </location>
</feature>
<feature type="compositionally biased region" description="Polar residues" evidence="1">
    <location>
        <begin position="132"/>
        <end position="148"/>
    </location>
</feature>
<dbReference type="Proteomes" id="UP000823674">
    <property type="component" value="Chromosome A02"/>
</dbReference>
<feature type="region of interest" description="Disordered" evidence="1">
    <location>
        <begin position="488"/>
        <end position="522"/>
    </location>
</feature>
<accession>A0ABQ7NK94</accession>
<protein>
    <recommendedName>
        <fullName evidence="2">Putative plant transposon protein domain-containing protein</fullName>
    </recommendedName>
</protein>
<organism evidence="3 4">
    <name type="scientific">Brassica rapa subsp. trilocularis</name>
    <dbReference type="NCBI Taxonomy" id="1813537"/>
    <lineage>
        <taxon>Eukaryota</taxon>
        <taxon>Viridiplantae</taxon>
        <taxon>Streptophyta</taxon>
        <taxon>Embryophyta</taxon>
        <taxon>Tracheophyta</taxon>
        <taxon>Spermatophyta</taxon>
        <taxon>Magnoliopsida</taxon>
        <taxon>eudicotyledons</taxon>
        <taxon>Gunneridae</taxon>
        <taxon>Pentapetalae</taxon>
        <taxon>rosids</taxon>
        <taxon>malvids</taxon>
        <taxon>Brassicales</taxon>
        <taxon>Brassicaceae</taxon>
        <taxon>Brassiceae</taxon>
        <taxon>Brassica</taxon>
    </lineage>
</organism>
<reference evidence="3 4" key="1">
    <citation type="submission" date="2021-03" db="EMBL/GenBank/DDBJ databases">
        <authorList>
            <person name="King G.J."/>
            <person name="Bancroft I."/>
            <person name="Baten A."/>
            <person name="Bloomfield J."/>
            <person name="Borpatragohain P."/>
            <person name="He Z."/>
            <person name="Irish N."/>
            <person name="Irwin J."/>
            <person name="Liu K."/>
            <person name="Mauleon R.P."/>
            <person name="Moore J."/>
            <person name="Morris R."/>
            <person name="Ostergaard L."/>
            <person name="Wang B."/>
            <person name="Wells R."/>
        </authorList>
    </citation>
    <scope>NUCLEOTIDE SEQUENCE [LARGE SCALE GENOMIC DNA]</scope>
    <source>
        <strain evidence="3">R-o-18</strain>
        <tissue evidence="3">Leaf</tissue>
    </source>
</reference>
<dbReference type="EMBL" id="JADBGQ010000002">
    <property type="protein sequence ID" value="KAG5411320.1"/>
    <property type="molecule type" value="Genomic_DNA"/>
</dbReference>
<dbReference type="InterPro" id="IPR046796">
    <property type="entry name" value="Transposase_32_dom"/>
</dbReference>
<evidence type="ECO:0000313" key="4">
    <source>
        <dbReference type="Proteomes" id="UP000823674"/>
    </source>
</evidence>
<evidence type="ECO:0000256" key="1">
    <source>
        <dbReference type="SAM" id="MobiDB-lite"/>
    </source>
</evidence>
<evidence type="ECO:0000313" key="3">
    <source>
        <dbReference type="EMBL" id="KAG5411320.1"/>
    </source>
</evidence>
<feature type="domain" description="Putative plant transposon protein" evidence="2">
    <location>
        <begin position="319"/>
        <end position="479"/>
    </location>
</feature>
<feature type="region of interest" description="Disordered" evidence="1">
    <location>
        <begin position="128"/>
        <end position="240"/>
    </location>
</feature>